<protein>
    <submittedName>
        <fullName evidence="9">Replication protein A, subunit RPA32</fullName>
    </submittedName>
</protein>
<dbReference type="SUPFAM" id="SSF46785">
    <property type="entry name" value="Winged helix' DNA-binding domain"/>
    <property type="match status" value="1"/>
</dbReference>
<evidence type="ECO:0000313" key="10">
    <source>
        <dbReference type="Proteomes" id="UP000307440"/>
    </source>
</evidence>
<dbReference type="InterPro" id="IPR036388">
    <property type="entry name" value="WH-like_DNA-bd_sf"/>
</dbReference>
<dbReference type="GO" id="GO:0006260">
    <property type="term" value="P:DNA replication"/>
    <property type="evidence" value="ECO:0007669"/>
    <property type="project" value="UniProtKB-KW"/>
</dbReference>
<keyword evidence="5" id="KW-0539">Nucleus</keyword>
<dbReference type="EMBL" id="ML210147">
    <property type="protein sequence ID" value="TFK29982.1"/>
    <property type="molecule type" value="Genomic_DNA"/>
</dbReference>
<dbReference type="InterPro" id="IPR004365">
    <property type="entry name" value="NA-bd_OB_tRNA"/>
</dbReference>
<keyword evidence="10" id="KW-1185">Reference proteome</keyword>
<dbReference type="STRING" id="230819.A0A5C3LBJ4"/>
<gene>
    <name evidence="9" type="ORF">FA15DRAFT_663303</name>
</gene>
<evidence type="ECO:0000256" key="2">
    <source>
        <dbReference type="ARBA" id="ARBA00007815"/>
    </source>
</evidence>
<dbReference type="Pfam" id="PF01336">
    <property type="entry name" value="tRNA_anti-codon"/>
    <property type="match status" value="1"/>
</dbReference>
<dbReference type="Gene3D" id="1.10.10.10">
    <property type="entry name" value="Winged helix-like DNA-binding domain superfamily/Winged helix DNA-binding domain"/>
    <property type="match status" value="1"/>
</dbReference>
<dbReference type="SUPFAM" id="SSF50249">
    <property type="entry name" value="Nucleic acid-binding proteins"/>
    <property type="match status" value="1"/>
</dbReference>
<accession>A0A5C3LBJ4</accession>
<evidence type="ECO:0000256" key="5">
    <source>
        <dbReference type="ARBA" id="ARBA00023242"/>
    </source>
</evidence>
<name>A0A5C3LBJ4_COPMA</name>
<dbReference type="GO" id="GO:0035861">
    <property type="term" value="C:site of double-strand break"/>
    <property type="evidence" value="ECO:0007669"/>
    <property type="project" value="TreeGrafter"/>
</dbReference>
<evidence type="ECO:0000313" key="9">
    <source>
        <dbReference type="EMBL" id="TFK29982.1"/>
    </source>
</evidence>
<dbReference type="InterPro" id="IPR040260">
    <property type="entry name" value="RFA2-like"/>
</dbReference>
<feature type="region of interest" description="Disordered" evidence="6">
    <location>
        <begin position="13"/>
        <end position="38"/>
    </location>
</feature>
<evidence type="ECO:0000256" key="4">
    <source>
        <dbReference type="ARBA" id="ARBA00023125"/>
    </source>
</evidence>
<sequence>MSQFDSYYNKSGGGGGGGYLPNSPFNTASPGGAQKSEHSGALLPMTIAQLNKATQAHSDSVFMLDEREIRQVTIVGVVSSIQQQATNSVYAIDDGTGRIEARQWVNSVSEAVQSDIKENIYVRVTGPLQAFHGKRYINARHIRPVAEPHEVYFHILEAVAVTLSLERGVPFAPGSLAARSKDVVMTDASAYNAGDSSRISSDQYSHLPALQQSIVRFLKENCKTDEGIHVSAIARAVGNGSDAIKISDALDTLMDNGLVYTTLDESHFILA</sequence>
<feature type="domain" description="Replication protein A C-terminal" evidence="8">
    <location>
        <begin position="185"/>
        <end position="265"/>
    </location>
</feature>
<dbReference type="Proteomes" id="UP000307440">
    <property type="component" value="Unassembled WGS sequence"/>
</dbReference>
<comment type="subcellular location">
    <subcellularLocation>
        <location evidence="1">Nucleus</location>
    </subcellularLocation>
</comment>
<organism evidence="9 10">
    <name type="scientific">Coprinopsis marcescibilis</name>
    <name type="common">Agaric fungus</name>
    <name type="synonym">Psathyrella marcescibilis</name>
    <dbReference type="NCBI Taxonomy" id="230819"/>
    <lineage>
        <taxon>Eukaryota</taxon>
        <taxon>Fungi</taxon>
        <taxon>Dikarya</taxon>
        <taxon>Basidiomycota</taxon>
        <taxon>Agaricomycotina</taxon>
        <taxon>Agaricomycetes</taxon>
        <taxon>Agaricomycetidae</taxon>
        <taxon>Agaricales</taxon>
        <taxon>Agaricineae</taxon>
        <taxon>Psathyrellaceae</taxon>
        <taxon>Coprinopsis</taxon>
    </lineage>
</organism>
<dbReference type="GO" id="GO:0003697">
    <property type="term" value="F:single-stranded DNA binding"/>
    <property type="evidence" value="ECO:0007669"/>
    <property type="project" value="TreeGrafter"/>
</dbReference>
<dbReference type="InterPro" id="IPR012340">
    <property type="entry name" value="NA-bd_OB-fold"/>
</dbReference>
<comment type="similarity">
    <text evidence="2">Belongs to the replication factor A protein 2 family.</text>
</comment>
<dbReference type="InterPro" id="IPR036390">
    <property type="entry name" value="WH_DNA-bd_sf"/>
</dbReference>
<dbReference type="GO" id="GO:0000724">
    <property type="term" value="P:double-strand break repair via homologous recombination"/>
    <property type="evidence" value="ECO:0007669"/>
    <property type="project" value="TreeGrafter"/>
</dbReference>
<proteinExistence type="inferred from homology"/>
<dbReference type="PIRSF" id="PIRSF036949">
    <property type="entry name" value="RPA32"/>
    <property type="match status" value="1"/>
</dbReference>
<evidence type="ECO:0000259" key="8">
    <source>
        <dbReference type="Pfam" id="PF08784"/>
    </source>
</evidence>
<dbReference type="CDD" id="cd04478">
    <property type="entry name" value="RPA2_DBD_D"/>
    <property type="match status" value="1"/>
</dbReference>
<evidence type="ECO:0000256" key="1">
    <source>
        <dbReference type="ARBA" id="ARBA00004123"/>
    </source>
</evidence>
<keyword evidence="4" id="KW-0238">DNA-binding</keyword>
<evidence type="ECO:0000256" key="6">
    <source>
        <dbReference type="SAM" id="MobiDB-lite"/>
    </source>
</evidence>
<keyword evidence="3" id="KW-0235">DNA replication</keyword>
<dbReference type="GO" id="GO:0000781">
    <property type="term" value="C:chromosome, telomeric region"/>
    <property type="evidence" value="ECO:0007669"/>
    <property type="project" value="TreeGrafter"/>
</dbReference>
<dbReference type="PANTHER" id="PTHR13989:SF16">
    <property type="entry name" value="REPLICATION PROTEIN A2"/>
    <property type="match status" value="1"/>
</dbReference>
<dbReference type="GO" id="GO:0005662">
    <property type="term" value="C:DNA replication factor A complex"/>
    <property type="evidence" value="ECO:0007669"/>
    <property type="project" value="TreeGrafter"/>
</dbReference>
<dbReference type="OrthoDB" id="25571at2759"/>
<dbReference type="Pfam" id="PF08784">
    <property type="entry name" value="RPA_C"/>
    <property type="match status" value="1"/>
</dbReference>
<evidence type="ECO:0000259" key="7">
    <source>
        <dbReference type="Pfam" id="PF01336"/>
    </source>
</evidence>
<evidence type="ECO:0000256" key="3">
    <source>
        <dbReference type="ARBA" id="ARBA00022705"/>
    </source>
</evidence>
<reference evidence="9 10" key="1">
    <citation type="journal article" date="2019" name="Nat. Ecol. Evol.">
        <title>Megaphylogeny resolves global patterns of mushroom evolution.</title>
        <authorList>
            <person name="Varga T."/>
            <person name="Krizsan K."/>
            <person name="Foldi C."/>
            <person name="Dima B."/>
            <person name="Sanchez-Garcia M."/>
            <person name="Sanchez-Ramirez S."/>
            <person name="Szollosi G.J."/>
            <person name="Szarkandi J.G."/>
            <person name="Papp V."/>
            <person name="Albert L."/>
            <person name="Andreopoulos W."/>
            <person name="Angelini C."/>
            <person name="Antonin V."/>
            <person name="Barry K.W."/>
            <person name="Bougher N.L."/>
            <person name="Buchanan P."/>
            <person name="Buyck B."/>
            <person name="Bense V."/>
            <person name="Catcheside P."/>
            <person name="Chovatia M."/>
            <person name="Cooper J."/>
            <person name="Damon W."/>
            <person name="Desjardin D."/>
            <person name="Finy P."/>
            <person name="Geml J."/>
            <person name="Haridas S."/>
            <person name="Hughes K."/>
            <person name="Justo A."/>
            <person name="Karasinski D."/>
            <person name="Kautmanova I."/>
            <person name="Kiss B."/>
            <person name="Kocsube S."/>
            <person name="Kotiranta H."/>
            <person name="LaButti K.M."/>
            <person name="Lechner B.E."/>
            <person name="Liimatainen K."/>
            <person name="Lipzen A."/>
            <person name="Lukacs Z."/>
            <person name="Mihaltcheva S."/>
            <person name="Morgado L.N."/>
            <person name="Niskanen T."/>
            <person name="Noordeloos M.E."/>
            <person name="Ohm R.A."/>
            <person name="Ortiz-Santana B."/>
            <person name="Ovrebo C."/>
            <person name="Racz N."/>
            <person name="Riley R."/>
            <person name="Savchenko A."/>
            <person name="Shiryaev A."/>
            <person name="Soop K."/>
            <person name="Spirin V."/>
            <person name="Szebenyi C."/>
            <person name="Tomsovsky M."/>
            <person name="Tulloss R.E."/>
            <person name="Uehling J."/>
            <person name="Grigoriev I.V."/>
            <person name="Vagvolgyi C."/>
            <person name="Papp T."/>
            <person name="Martin F.M."/>
            <person name="Miettinen O."/>
            <person name="Hibbett D.S."/>
            <person name="Nagy L.G."/>
        </authorList>
    </citation>
    <scope>NUCLEOTIDE SEQUENCE [LARGE SCALE GENOMIC DNA]</scope>
    <source>
        <strain evidence="9 10">CBS 121175</strain>
    </source>
</reference>
<dbReference type="InterPro" id="IPR014892">
    <property type="entry name" value="RPA_C"/>
</dbReference>
<dbReference type="InterPro" id="IPR014646">
    <property type="entry name" value="Rfa2/RPA32"/>
</dbReference>
<feature type="domain" description="OB" evidence="7">
    <location>
        <begin position="72"/>
        <end position="144"/>
    </location>
</feature>
<dbReference type="AlphaFoldDB" id="A0A5C3LBJ4"/>
<dbReference type="PANTHER" id="PTHR13989">
    <property type="entry name" value="REPLICATION PROTEIN A-RELATED"/>
    <property type="match status" value="1"/>
</dbReference>
<dbReference type="Gene3D" id="2.40.50.140">
    <property type="entry name" value="Nucleic acid-binding proteins"/>
    <property type="match status" value="1"/>
</dbReference>
<dbReference type="GO" id="GO:0006289">
    <property type="term" value="P:nucleotide-excision repair"/>
    <property type="evidence" value="ECO:0007669"/>
    <property type="project" value="TreeGrafter"/>
</dbReference>